<accession>A0A372ZRG6</accession>
<evidence type="ECO:0000313" key="3">
    <source>
        <dbReference type="Proteomes" id="UP000263377"/>
    </source>
</evidence>
<evidence type="ECO:0000313" key="2">
    <source>
        <dbReference type="EMBL" id="RGD58134.1"/>
    </source>
</evidence>
<keyword evidence="3" id="KW-1185">Reference proteome</keyword>
<gene>
    <name evidence="2" type="ORF">DR950_10335</name>
</gene>
<organism evidence="2 3">
    <name type="scientific">Kitasatospora xanthocidica</name>
    <dbReference type="NCBI Taxonomy" id="83382"/>
    <lineage>
        <taxon>Bacteria</taxon>
        <taxon>Bacillati</taxon>
        <taxon>Actinomycetota</taxon>
        <taxon>Actinomycetes</taxon>
        <taxon>Kitasatosporales</taxon>
        <taxon>Streptomycetaceae</taxon>
        <taxon>Kitasatospora</taxon>
    </lineage>
</organism>
<proteinExistence type="predicted"/>
<comment type="caution">
    <text evidence="2">The sequence shown here is derived from an EMBL/GenBank/DDBJ whole genome shotgun (WGS) entry which is preliminary data.</text>
</comment>
<feature type="compositionally biased region" description="Basic and acidic residues" evidence="1">
    <location>
        <begin position="1"/>
        <end position="19"/>
    </location>
</feature>
<reference evidence="2 3" key="1">
    <citation type="submission" date="2018-08" db="EMBL/GenBank/DDBJ databases">
        <title>Diversity &amp; Physiological Properties of Lignin-Decomposing Actinobacteria from Soil.</title>
        <authorList>
            <person name="Roh S.G."/>
            <person name="Kim S.B."/>
        </authorList>
    </citation>
    <scope>NUCLEOTIDE SEQUENCE [LARGE SCALE GENOMIC DNA]</scope>
    <source>
        <strain evidence="2 3">MMS17-GH009</strain>
    </source>
</reference>
<feature type="region of interest" description="Disordered" evidence="1">
    <location>
        <begin position="1"/>
        <end position="42"/>
    </location>
</feature>
<dbReference type="Proteomes" id="UP000263377">
    <property type="component" value="Unassembled WGS sequence"/>
</dbReference>
<sequence length="405" mass="43724">MNTDRNSDLSTGRKADPHAEPSTAASTDLSTDLSTDRATDRHGGLDTDLLHRLLDVDPACGPVELLHRARGERHLPYLVLAALAREDVRMGAHARDELRRARDRVECYARVARDLADATGVRPIRDLPLAGYYPPDLPRPLAELSLVSPTEASLWQAVNRLVTDHPVESVEVTLLGERPRHTAVTLRWPAGDPLLDPWYQVRVATAALPGDLATVPVRPYLAADDHVECLIALAEEGLGRTFLAGDVIDVARLAGQPFEPVETAAVVAAYRLAPEAAALLDLAAEHVPLGALRDVRTVLEAEVAPELRRRTSAGTPPCHGTSPRHGTLLRRTVIRHQWDEALLLPAGDATLLLTPVADYLLGPEGTRPTDRERTAALAALHAWDATLPGSPDGAPCTGLSGPRHR</sequence>
<evidence type="ECO:0000256" key="1">
    <source>
        <dbReference type="SAM" id="MobiDB-lite"/>
    </source>
</evidence>
<protein>
    <submittedName>
        <fullName evidence="2">Uncharacterized protein</fullName>
    </submittedName>
</protein>
<feature type="compositionally biased region" description="Polar residues" evidence="1">
    <location>
        <begin position="23"/>
        <end position="33"/>
    </location>
</feature>
<dbReference type="EMBL" id="QVIG01000001">
    <property type="protein sequence ID" value="RGD58134.1"/>
    <property type="molecule type" value="Genomic_DNA"/>
</dbReference>
<name>A0A372ZRG6_9ACTN</name>
<dbReference type="AlphaFoldDB" id="A0A372ZRG6"/>